<evidence type="ECO:0000313" key="2">
    <source>
        <dbReference type="EMBL" id="AES71075.1"/>
    </source>
</evidence>
<gene>
    <name evidence="2" type="ordered locus">MTR_3g069810</name>
</gene>
<dbReference type="PaxDb" id="3880-AES71075"/>
<accession>G7JAL1</accession>
<dbReference type="EnsemblPlants" id="AES71075">
    <property type="protein sequence ID" value="AES71075"/>
    <property type="gene ID" value="MTR_3g069810"/>
</dbReference>
<feature type="compositionally biased region" description="Polar residues" evidence="1">
    <location>
        <begin position="12"/>
        <end position="23"/>
    </location>
</feature>
<organism evidence="2 4">
    <name type="scientific">Medicago truncatula</name>
    <name type="common">Barrel medic</name>
    <name type="synonym">Medicago tribuloides</name>
    <dbReference type="NCBI Taxonomy" id="3880"/>
    <lineage>
        <taxon>Eukaryota</taxon>
        <taxon>Viridiplantae</taxon>
        <taxon>Streptophyta</taxon>
        <taxon>Embryophyta</taxon>
        <taxon>Tracheophyta</taxon>
        <taxon>Spermatophyta</taxon>
        <taxon>Magnoliopsida</taxon>
        <taxon>eudicotyledons</taxon>
        <taxon>Gunneridae</taxon>
        <taxon>Pentapetalae</taxon>
        <taxon>rosids</taxon>
        <taxon>fabids</taxon>
        <taxon>Fabales</taxon>
        <taxon>Fabaceae</taxon>
        <taxon>Papilionoideae</taxon>
        <taxon>50 kb inversion clade</taxon>
        <taxon>NPAAA clade</taxon>
        <taxon>Hologalegina</taxon>
        <taxon>IRL clade</taxon>
        <taxon>Trifolieae</taxon>
        <taxon>Medicago</taxon>
    </lineage>
</organism>
<feature type="region of interest" description="Disordered" evidence="1">
    <location>
        <begin position="1"/>
        <end position="31"/>
    </location>
</feature>
<dbReference type="EMBL" id="CM001219">
    <property type="protein sequence ID" value="AES71075.1"/>
    <property type="molecule type" value="Genomic_DNA"/>
</dbReference>
<keyword evidence="4" id="KW-1185">Reference proteome</keyword>
<name>G7JAL1_MEDTR</name>
<reference evidence="2 4" key="2">
    <citation type="journal article" date="2014" name="BMC Genomics">
        <title>An improved genome release (version Mt4.0) for the model legume Medicago truncatula.</title>
        <authorList>
            <person name="Tang H."/>
            <person name="Krishnakumar V."/>
            <person name="Bidwell S."/>
            <person name="Rosen B."/>
            <person name="Chan A."/>
            <person name="Zhou S."/>
            <person name="Gentzbittel L."/>
            <person name="Childs K.L."/>
            <person name="Yandell M."/>
            <person name="Gundlach H."/>
            <person name="Mayer K.F."/>
            <person name="Schwartz D.C."/>
            <person name="Town C.D."/>
        </authorList>
    </citation>
    <scope>GENOME REANNOTATION</scope>
    <source>
        <strain evidence="3 4">cv. Jemalong A17</strain>
    </source>
</reference>
<proteinExistence type="predicted"/>
<reference evidence="3" key="3">
    <citation type="submission" date="2015-04" db="UniProtKB">
        <authorList>
            <consortium name="EnsemblPlants"/>
        </authorList>
    </citation>
    <scope>IDENTIFICATION</scope>
    <source>
        <strain evidence="3">cv. Jemalong A17</strain>
    </source>
</reference>
<evidence type="ECO:0000313" key="3">
    <source>
        <dbReference type="EnsemblPlants" id="AES71075"/>
    </source>
</evidence>
<sequence length="82" mass="8892">MEALLHPGQPKTEPSTISGTHNPKNPGHEFLSDSGVFESVVSPAFLGSPTSDIRAWLDSMEELDLSVVRLNGDSRLEEILGF</sequence>
<evidence type="ECO:0000313" key="4">
    <source>
        <dbReference type="Proteomes" id="UP000002051"/>
    </source>
</evidence>
<reference evidence="2 4" key="1">
    <citation type="journal article" date="2011" name="Nature">
        <title>The Medicago genome provides insight into the evolution of rhizobial symbioses.</title>
        <authorList>
            <person name="Young N.D."/>
            <person name="Debelle F."/>
            <person name="Oldroyd G.E."/>
            <person name="Geurts R."/>
            <person name="Cannon S.B."/>
            <person name="Udvardi M.K."/>
            <person name="Benedito V.A."/>
            <person name="Mayer K.F."/>
            <person name="Gouzy J."/>
            <person name="Schoof H."/>
            <person name="Van de Peer Y."/>
            <person name="Proost S."/>
            <person name="Cook D.R."/>
            <person name="Meyers B.C."/>
            <person name="Spannagl M."/>
            <person name="Cheung F."/>
            <person name="De Mita S."/>
            <person name="Krishnakumar V."/>
            <person name="Gundlach H."/>
            <person name="Zhou S."/>
            <person name="Mudge J."/>
            <person name="Bharti A.K."/>
            <person name="Murray J.D."/>
            <person name="Naoumkina M.A."/>
            <person name="Rosen B."/>
            <person name="Silverstein K.A."/>
            <person name="Tang H."/>
            <person name="Rombauts S."/>
            <person name="Zhao P.X."/>
            <person name="Zhou P."/>
            <person name="Barbe V."/>
            <person name="Bardou P."/>
            <person name="Bechner M."/>
            <person name="Bellec A."/>
            <person name="Berger A."/>
            <person name="Berges H."/>
            <person name="Bidwell S."/>
            <person name="Bisseling T."/>
            <person name="Choisne N."/>
            <person name="Couloux A."/>
            <person name="Denny R."/>
            <person name="Deshpande S."/>
            <person name="Dai X."/>
            <person name="Doyle J.J."/>
            <person name="Dudez A.M."/>
            <person name="Farmer A.D."/>
            <person name="Fouteau S."/>
            <person name="Franken C."/>
            <person name="Gibelin C."/>
            <person name="Gish J."/>
            <person name="Goldstein S."/>
            <person name="Gonzalez A.J."/>
            <person name="Green P.J."/>
            <person name="Hallab A."/>
            <person name="Hartog M."/>
            <person name="Hua A."/>
            <person name="Humphray S.J."/>
            <person name="Jeong D.H."/>
            <person name="Jing Y."/>
            <person name="Jocker A."/>
            <person name="Kenton S.M."/>
            <person name="Kim D.J."/>
            <person name="Klee K."/>
            <person name="Lai H."/>
            <person name="Lang C."/>
            <person name="Lin S."/>
            <person name="Macmil S.L."/>
            <person name="Magdelenat G."/>
            <person name="Matthews L."/>
            <person name="McCorrison J."/>
            <person name="Monaghan E.L."/>
            <person name="Mun J.H."/>
            <person name="Najar F.Z."/>
            <person name="Nicholson C."/>
            <person name="Noirot C."/>
            <person name="O'Bleness M."/>
            <person name="Paule C.R."/>
            <person name="Poulain J."/>
            <person name="Prion F."/>
            <person name="Qin B."/>
            <person name="Qu C."/>
            <person name="Retzel E.F."/>
            <person name="Riddle C."/>
            <person name="Sallet E."/>
            <person name="Samain S."/>
            <person name="Samson N."/>
            <person name="Sanders I."/>
            <person name="Saurat O."/>
            <person name="Scarpelli C."/>
            <person name="Schiex T."/>
            <person name="Segurens B."/>
            <person name="Severin A.J."/>
            <person name="Sherrier D.J."/>
            <person name="Shi R."/>
            <person name="Sims S."/>
            <person name="Singer S.R."/>
            <person name="Sinharoy S."/>
            <person name="Sterck L."/>
            <person name="Viollet A."/>
            <person name="Wang B.B."/>
            <person name="Wang K."/>
            <person name="Wang M."/>
            <person name="Wang X."/>
            <person name="Warfsmann J."/>
            <person name="Weissenbach J."/>
            <person name="White D.D."/>
            <person name="White J.D."/>
            <person name="Wiley G.B."/>
            <person name="Wincker P."/>
            <person name="Xing Y."/>
            <person name="Yang L."/>
            <person name="Yao Z."/>
            <person name="Ying F."/>
            <person name="Zhai J."/>
            <person name="Zhou L."/>
            <person name="Zuber A."/>
            <person name="Denarie J."/>
            <person name="Dixon R.A."/>
            <person name="May G.D."/>
            <person name="Schwartz D.C."/>
            <person name="Rogers J."/>
            <person name="Quetier F."/>
            <person name="Town C.D."/>
            <person name="Roe B.A."/>
        </authorList>
    </citation>
    <scope>NUCLEOTIDE SEQUENCE [LARGE SCALE GENOMIC DNA]</scope>
    <source>
        <strain evidence="2">A17</strain>
        <strain evidence="3 4">cv. Jemalong A17</strain>
    </source>
</reference>
<dbReference type="HOGENOM" id="CLU_2561747_0_0_1"/>
<evidence type="ECO:0000256" key="1">
    <source>
        <dbReference type="SAM" id="MobiDB-lite"/>
    </source>
</evidence>
<dbReference type="Proteomes" id="UP000002051">
    <property type="component" value="Chromosome 3"/>
</dbReference>
<protein>
    <submittedName>
        <fullName evidence="2 3">Uncharacterized protein</fullName>
    </submittedName>
</protein>
<dbReference type="AlphaFoldDB" id="G7JAL1"/>